<dbReference type="EMBL" id="JBHSKP010000005">
    <property type="protein sequence ID" value="MFC5152305.1"/>
    <property type="molecule type" value="Genomic_DNA"/>
</dbReference>
<comment type="similarity">
    <text evidence="1">Belongs to the non-flavoprotein flavin reductase family.</text>
</comment>
<gene>
    <name evidence="4" type="ORF">ACFPRH_11225</name>
</gene>
<dbReference type="InterPro" id="IPR002563">
    <property type="entry name" value="Flavin_Rdtase-like_dom"/>
</dbReference>
<dbReference type="InterPro" id="IPR050268">
    <property type="entry name" value="NADH-dep_flavin_reductase"/>
</dbReference>
<sequence>MAGVCTPVAVVTAMADGLPHGTTVGSLTSLSLRPPMVTVALDRRSRLLPRIRRAGRFGVNLLGAGQDGVADIFASPAADRFDQVEWYADEGLPRLRDAPGWLVCRPRRFVAGGDHLLLLGLVDRVWGAEGAPPLVHGHRTFGTHSAFTRRKHLSITDQIAAFAR</sequence>
<proteinExistence type="inferred from homology"/>
<accession>A0ABW0AEW3</accession>
<reference evidence="5" key="1">
    <citation type="journal article" date="2019" name="Int. J. Syst. Evol. Microbiol.">
        <title>The Global Catalogue of Microorganisms (GCM) 10K type strain sequencing project: providing services to taxonomists for standard genome sequencing and annotation.</title>
        <authorList>
            <consortium name="The Broad Institute Genomics Platform"/>
            <consortium name="The Broad Institute Genome Sequencing Center for Infectious Disease"/>
            <person name="Wu L."/>
            <person name="Ma J."/>
        </authorList>
    </citation>
    <scope>NUCLEOTIDE SEQUENCE [LARGE SCALE GENOMIC DNA]</scope>
    <source>
        <strain evidence="5">PCU 266</strain>
    </source>
</reference>
<feature type="domain" description="Flavin reductase like" evidence="3">
    <location>
        <begin position="1"/>
        <end position="143"/>
    </location>
</feature>
<comment type="caution">
    <text evidence="4">The sequence shown here is derived from an EMBL/GenBank/DDBJ whole genome shotgun (WGS) entry which is preliminary data.</text>
</comment>
<dbReference type="PANTHER" id="PTHR30466">
    <property type="entry name" value="FLAVIN REDUCTASE"/>
    <property type="match status" value="1"/>
</dbReference>
<protein>
    <submittedName>
        <fullName evidence="4">Flavin reductase family protein</fullName>
        <ecNumber evidence="4">1.-.-.-</ecNumber>
    </submittedName>
</protein>
<evidence type="ECO:0000256" key="2">
    <source>
        <dbReference type="ARBA" id="ARBA00023002"/>
    </source>
</evidence>
<keyword evidence="5" id="KW-1185">Reference proteome</keyword>
<organism evidence="4 5">
    <name type="scientific">Streptomyces amakusaensis</name>
    <dbReference type="NCBI Taxonomy" id="67271"/>
    <lineage>
        <taxon>Bacteria</taxon>
        <taxon>Bacillati</taxon>
        <taxon>Actinomycetota</taxon>
        <taxon>Actinomycetes</taxon>
        <taxon>Kitasatosporales</taxon>
        <taxon>Streptomycetaceae</taxon>
        <taxon>Streptomyces</taxon>
    </lineage>
</organism>
<evidence type="ECO:0000256" key="1">
    <source>
        <dbReference type="ARBA" id="ARBA00008898"/>
    </source>
</evidence>
<evidence type="ECO:0000259" key="3">
    <source>
        <dbReference type="SMART" id="SM00903"/>
    </source>
</evidence>
<dbReference type="InterPro" id="IPR012349">
    <property type="entry name" value="Split_barrel_FMN-bd"/>
</dbReference>
<name>A0ABW0AEW3_9ACTN</name>
<evidence type="ECO:0000313" key="5">
    <source>
        <dbReference type="Proteomes" id="UP001596160"/>
    </source>
</evidence>
<dbReference type="EC" id="1.-.-.-" evidence="4"/>
<keyword evidence="2 4" id="KW-0560">Oxidoreductase</keyword>
<evidence type="ECO:0000313" key="4">
    <source>
        <dbReference type="EMBL" id="MFC5152305.1"/>
    </source>
</evidence>
<dbReference type="SUPFAM" id="SSF50475">
    <property type="entry name" value="FMN-binding split barrel"/>
    <property type="match status" value="1"/>
</dbReference>
<dbReference type="Proteomes" id="UP001596160">
    <property type="component" value="Unassembled WGS sequence"/>
</dbReference>
<dbReference type="Pfam" id="PF01613">
    <property type="entry name" value="Flavin_Reduct"/>
    <property type="match status" value="1"/>
</dbReference>
<dbReference type="PANTHER" id="PTHR30466:SF11">
    <property type="entry name" value="FLAVIN-DEPENDENT MONOOXYGENASE, REDUCTASE SUBUNIT HSAB"/>
    <property type="match status" value="1"/>
</dbReference>
<dbReference type="Gene3D" id="2.30.110.10">
    <property type="entry name" value="Electron Transport, Fmn-binding Protein, Chain A"/>
    <property type="match status" value="1"/>
</dbReference>
<dbReference type="SMART" id="SM00903">
    <property type="entry name" value="Flavin_Reduct"/>
    <property type="match status" value="1"/>
</dbReference>
<dbReference type="GO" id="GO:0016491">
    <property type="term" value="F:oxidoreductase activity"/>
    <property type="evidence" value="ECO:0007669"/>
    <property type="project" value="UniProtKB-KW"/>
</dbReference>